<keyword evidence="4" id="KW-0732">Signal</keyword>
<feature type="chain" id="PRO_5035255470" evidence="4">
    <location>
        <begin position="20"/>
        <end position="1293"/>
    </location>
</feature>
<comment type="caution">
    <text evidence="6">The sequence shown here is derived from an EMBL/GenBank/DDBJ whole genome shotgun (WGS) entry which is preliminary data.</text>
</comment>
<feature type="region of interest" description="Disordered" evidence="3">
    <location>
        <begin position="710"/>
        <end position="730"/>
    </location>
</feature>
<keyword evidence="1" id="KW-1015">Disulfide bond</keyword>
<feature type="compositionally biased region" description="Polar residues" evidence="3">
    <location>
        <begin position="1172"/>
        <end position="1230"/>
    </location>
</feature>
<feature type="compositionally biased region" description="Polar residues" evidence="3">
    <location>
        <begin position="569"/>
        <end position="581"/>
    </location>
</feature>
<feature type="compositionally biased region" description="Polar residues" evidence="3">
    <location>
        <begin position="1270"/>
        <end position="1293"/>
    </location>
</feature>
<dbReference type="EMBL" id="JAHLQT010026066">
    <property type="protein sequence ID" value="KAG7163909.1"/>
    <property type="molecule type" value="Genomic_DNA"/>
</dbReference>
<feature type="compositionally biased region" description="Polar residues" evidence="3">
    <location>
        <begin position="629"/>
        <end position="639"/>
    </location>
</feature>
<dbReference type="PROSITE" id="PS01180">
    <property type="entry name" value="CUB"/>
    <property type="match status" value="1"/>
</dbReference>
<feature type="compositionally biased region" description="Polar residues" evidence="3">
    <location>
        <begin position="885"/>
        <end position="899"/>
    </location>
</feature>
<feature type="compositionally biased region" description="Low complexity" evidence="3">
    <location>
        <begin position="854"/>
        <end position="884"/>
    </location>
</feature>
<feature type="region of interest" description="Disordered" evidence="3">
    <location>
        <begin position="815"/>
        <end position="956"/>
    </location>
</feature>
<dbReference type="Pfam" id="PF26080">
    <property type="entry name" value="CUB_animal"/>
    <property type="match status" value="1"/>
</dbReference>
<proteinExistence type="predicted"/>
<dbReference type="Proteomes" id="UP000747542">
    <property type="component" value="Unassembled WGS sequence"/>
</dbReference>
<comment type="caution">
    <text evidence="2">Lacks conserved residue(s) required for the propagation of feature annotation.</text>
</comment>
<feature type="compositionally biased region" description="Polar residues" evidence="3">
    <location>
        <begin position="506"/>
        <end position="518"/>
    </location>
</feature>
<dbReference type="InterPro" id="IPR000859">
    <property type="entry name" value="CUB_dom"/>
</dbReference>
<evidence type="ECO:0000256" key="3">
    <source>
        <dbReference type="SAM" id="MobiDB-lite"/>
    </source>
</evidence>
<evidence type="ECO:0000259" key="5">
    <source>
        <dbReference type="PROSITE" id="PS01180"/>
    </source>
</evidence>
<feature type="region of interest" description="Disordered" evidence="3">
    <location>
        <begin position="479"/>
        <end position="518"/>
    </location>
</feature>
<name>A0A8J5MUX2_HOMAM</name>
<feature type="compositionally biased region" description="Basic and acidic residues" evidence="3">
    <location>
        <begin position="487"/>
        <end position="500"/>
    </location>
</feature>
<feature type="compositionally biased region" description="Low complexity" evidence="3">
    <location>
        <begin position="901"/>
        <end position="953"/>
    </location>
</feature>
<organism evidence="6 7">
    <name type="scientific">Homarus americanus</name>
    <name type="common">American lobster</name>
    <dbReference type="NCBI Taxonomy" id="6706"/>
    <lineage>
        <taxon>Eukaryota</taxon>
        <taxon>Metazoa</taxon>
        <taxon>Ecdysozoa</taxon>
        <taxon>Arthropoda</taxon>
        <taxon>Crustacea</taxon>
        <taxon>Multicrustacea</taxon>
        <taxon>Malacostraca</taxon>
        <taxon>Eumalacostraca</taxon>
        <taxon>Eucarida</taxon>
        <taxon>Decapoda</taxon>
        <taxon>Pleocyemata</taxon>
        <taxon>Astacidea</taxon>
        <taxon>Nephropoidea</taxon>
        <taxon>Nephropidae</taxon>
        <taxon>Homarus</taxon>
    </lineage>
</organism>
<gene>
    <name evidence="6" type="primary">CRAM-L1</name>
    <name evidence="6" type="ORF">Hamer_G020825</name>
</gene>
<sequence>MVMVVVWLTVVWLAGMAGTLPLDHSESRGFVGFSLFPPPPHVNPVECVTTNSLLTVGTCYNSRSCKQVGGAASGKCATGGVCCVLPAVCGGTITQNRTWFVNKDFPDKSRDSGECVLTIKKSDKSIKQARLDFESLELAGPRNGRCVGDAMTISRPTTGGRRMVQLAPPLCGNNSRQHVYVDLEDGEVEVRVVLNSNGLSREASPQRQWRVLITQLNQKQAAPHGCLQYHREASSEVHSLNYGGDFRDDLNYDICFSKLGRSLKTDESCNRKFTNVDFDQNPSYRYRSELVKKRTNKIKKSQRVRRAAEVREIGNQGSPIQFIPGKEQANDAFSDVISLVSKTVEEVRTETDQREAASNESHSSIALPLFQPFTDTHSTNNTQQDVTIVKIESSDQSPAETSEEVENMATASGPGVLPILYSEGNEAVISQIQRVVQQLQQQQLGLGATNNGQDLNIYSDRFVSPFAVDSLTADADEVVVGGGTSNDEARIERNVTKPETTEEPFSDSSNDLGGLHTSNSLSVTTEAAIPVTDNITIEGIWVETVISPDGSVVLPLDVAPVTDSDRDPSTSPNDSQLTSNDGGSATSEGSETSKVTATSDIGLGTSEDQGTNDKNPVTSNEGSAAFVEGTTSDDVSPTTIDEGLTLSDESVTTPTEDGLPTSGEDLTTSYESPTTLREDITTFERPTTSMENPIISGVDLTTSYDMLTTSTEENPTASPEVLTTTNEPTTTLSNNKDILELKETTIRDDSMNYDEDMSNVEVMLEIMKDQFLADYIVKDALPPTDMDFVASEGDGSDALGGTSGEIIMVGGSSGATDQVVQVGPDTDPLGTDLYAGDSGVTGASNTTDDSGVITDSSTTSVPSVTTDTSMTSDSSVTTDSSMTSESRVTTDSIMTSESRVTTDSSTSDSSLTTDLGVATDSSMTSDSSVTTDSSTSDSSVATDSSMTSAVSDTNSGSAQVELTLVDPERVQVHGNLVIIDHSSNDSSNVDDTDTLAGGQGAGEVVEEMDDLKNNDDFETGLLGTTESTTAMKGDPSEGFGQVIPIGTAQGSEENPASDGIQWLILEKGAAAEDVVSSSSPLLPPEIIVTSGIGFGSEIMDADISGPSEGTTLTEAINIRDSEFVNTSADAPVDDSTVAITIDNSETNITVNVNTDIGSSVTDNSEDGIIKDNSASSDTGVDSSALDTGADSSALNTGVDSSAPNTGVDSSALDTGVDSSAPDTGVDSSALDTDVDSSALDTGVDSSALDTGVDSSALDTDVDSSALDTGVDSSALDTGVDSSALDTDTSTAVH</sequence>
<dbReference type="PANTHER" id="PTHR33236:SF5">
    <property type="entry name" value="CUB DOMAIN-CONTAINING PROTEIN"/>
    <property type="match status" value="1"/>
</dbReference>
<dbReference type="PANTHER" id="PTHR33236">
    <property type="entry name" value="INTRAFLAGELLAR TRANSPORT PROTEIN 122 FAMILY PROTEIN-RELATED"/>
    <property type="match status" value="1"/>
</dbReference>
<evidence type="ECO:0000256" key="4">
    <source>
        <dbReference type="SAM" id="SignalP"/>
    </source>
</evidence>
<feature type="compositionally biased region" description="Polar residues" evidence="3">
    <location>
        <begin position="664"/>
        <end position="673"/>
    </location>
</feature>
<evidence type="ECO:0000256" key="1">
    <source>
        <dbReference type="ARBA" id="ARBA00023157"/>
    </source>
</evidence>
<feature type="compositionally biased region" description="Polar residues" evidence="3">
    <location>
        <begin position="606"/>
        <end position="622"/>
    </location>
</feature>
<dbReference type="OrthoDB" id="6375777at2759"/>
<keyword evidence="7" id="KW-1185">Reference proteome</keyword>
<accession>A0A8J5MUX2</accession>
<evidence type="ECO:0000256" key="2">
    <source>
        <dbReference type="PROSITE-ProRule" id="PRU00059"/>
    </source>
</evidence>
<evidence type="ECO:0000313" key="7">
    <source>
        <dbReference type="Proteomes" id="UP000747542"/>
    </source>
</evidence>
<feature type="domain" description="CUB" evidence="5">
    <location>
        <begin position="89"/>
        <end position="216"/>
    </location>
</feature>
<protein>
    <submittedName>
        <fullName evidence="6">Cysteine-rich, acidic integral membrane protein-like 1</fullName>
    </submittedName>
</protein>
<feature type="signal peptide" evidence="4">
    <location>
        <begin position="1"/>
        <end position="19"/>
    </location>
</feature>
<reference evidence="6" key="1">
    <citation type="journal article" date="2021" name="Sci. Adv.">
        <title>The American lobster genome reveals insights on longevity, neural, and immune adaptations.</title>
        <authorList>
            <person name="Polinski J.M."/>
            <person name="Zimin A.V."/>
            <person name="Clark K.F."/>
            <person name="Kohn A.B."/>
            <person name="Sadowski N."/>
            <person name="Timp W."/>
            <person name="Ptitsyn A."/>
            <person name="Khanna P."/>
            <person name="Romanova D.Y."/>
            <person name="Williams P."/>
            <person name="Greenwood S.J."/>
            <person name="Moroz L.L."/>
            <person name="Walt D.R."/>
            <person name="Bodnar A.G."/>
        </authorList>
    </citation>
    <scope>NUCLEOTIDE SEQUENCE</scope>
    <source>
        <strain evidence="6">GMGI-L3</strain>
    </source>
</reference>
<feature type="region of interest" description="Disordered" evidence="3">
    <location>
        <begin position="1155"/>
        <end position="1293"/>
    </location>
</feature>
<evidence type="ECO:0000313" key="6">
    <source>
        <dbReference type="EMBL" id="KAG7163909.1"/>
    </source>
</evidence>
<dbReference type="InterPro" id="IPR058698">
    <property type="entry name" value="CUB_metazoa"/>
</dbReference>
<feature type="compositionally biased region" description="Polar residues" evidence="3">
    <location>
        <begin position="1243"/>
        <end position="1257"/>
    </location>
</feature>
<feature type="compositionally biased region" description="Low complexity" evidence="3">
    <location>
        <begin position="582"/>
        <end position="593"/>
    </location>
</feature>
<feature type="region of interest" description="Disordered" evidence="3">
    <location>
        <begin position="559"/>
        <end position="673"/>
    </location>
</feature>